<evidence type="ECO:0000256" key="3">
    <source>
        <dbReference type="ARBA" id="ARBA00022679"/>
    </source>
</evidence>
<dbReference type="InterPro" id="IPR029028">
    <property type="entry name" value="Alpha/beta_knot_MTases"/>
</dbReference>
<feature type="domain" description="tRNA/rRNA methyltransferase SpoU type" evidence="5">
    <location>
        <begin position="169"/>
        <end position="322"/>
    </location>
</feature>
<reference evidence="6 7" key="1">
    <citation type="journal article" date="2020" name="J. Phycol.">
        <title>Comparative genome analysis reveals Cyanidiococcus gen. nov., a new extremophilic red algal genus sister to Cyanidioschyzon (Cyanidioschyzonaceae, Rhodophyta).</title>
        <authorList>
            <person name="Liu S.-L."/>
            <person name="Chiang Y.-R."/>
            <person name="Yoon H.S."/>
            <person name="Fu H.-Y."/>
        </authorList>
    </citation>
    <scope>NUCLEOTIDE SEQUENCE [LARGE SCALE GENOMIC DNA]</scope>
    <source>
        <strain evidence="6 7">THAL066</strain>
    </source>
</reference>
<dbReference type="Proteomes" id="UP000530660">
    <property type="component" value="Unassembled WGS sequence"/>
</dbReference>
<protein>
    <recommendedName>
        <fullName evidence="5">tRNA/rRNA methyltransferase SpoU type domain-containing protein</fullName>
    </recommendedName>
</protein>
<dbReference type="SUPFAM" id="SSF75217">
    <property type="entry name" value="alpha/beta knot"/>
    <property type="match status" value="1"/>
</dbReference>
<feature type="region of interest" description="Disordered" evidence="4">
    <location>
        <begin position="1"/>
        <end position="23"/>
    </location>
</feature>
<evidence type="ECO:0000256" key="2">
    <source>
        <dbReference type="ARBA" id="ARBA00022603"/>
    </source>
</evidence>
<evidence type="ECO:0000313" key="6">
    <source>
        <dbReference type="EMBL" id="KAF6002384.1"/>
    </source>
</evidence>
<comment type="caution">
    <text evidence="6">The sequence shown here is derived from an EMBL/GenBank/DDBJ whole genome shotgun (WGS) entry which is preliminary data.</text>
</comment>
<keyword evidence="1" id="KW-0694">RNA-binding</keyword>
<dbReference type="PANTHER" id="PTHR43453">
    <property type="entry name" value="RRNA METHYLASE-LIKE"/>
    <property type="match status" value="1"/>
</dbReference>
<dbReference type="GO" id="GO:0008173">
    <property type="term" value="F:RNA methyltransferase activity"/>
    <property type="evidence" value="ECO:0007669"/>
    <property type="project" value="InterPro"/>
</dbReference>
<dbReference type="Gene3D" id="3.40.1280.10">
    <property type="match status" value="1"/>
</dbReference>
<keyword evidence="3" id="KW-0808">Transferase</keyword>
<keyword evidence="1" id="KW-0820">tRNA-binding</keyword>
<dbReference type="CDD" id="cd18092">
    <property type="entry name" value="SpoU-like_TrmH"/>
    <property type="match status" value="1"/>
</dbReference>
<evidence type="ECO:0000259" key="5">
    <source>
        <dbReference type="Pfam" id="PF00588"/>
    </source>
</evidence>
<keyword evidence="2" id="KW-0489">Methyltransferase</keyword>
<name>A0A7J7II27_9RHOD</name>
<dbReference type="InterPro" id="IPR029026">
    <property type="entry name" value="tRNA_m1G_MTases_N"/>
</dbReference>
<dbReference type="Pfam" id="PF00588">
    <property type="entry name" value="SpoU_methylase"/>
    <property type="match status" value="1"/>
</dbReference>
<dbReference type="GO" id="GO:0002938">
    <property type="term" value="P:tRNA guanine ribose methylation"/>
    <property type="evidence" value="ECO:0007669"/>
    <property type="project" value="TreeGrafter"/>
</dbReference>
<gene>
    <name evidence="6" type="ORF">F1559_001175</name>
</gene>
<dbReference type="OrthoDB" id="241340at2759"/>
<dbReference type="EMBL" id="VWRR01000010">
    <property type="protein sequence ID" value="KAF6002384.1"/>
    <property type="molecule type" value="Genomic_DNA"/>
</dbReference>
<accession>A0A7J7II27</accession>
<evidence type="ECO:0000313" key="7">
    <source>
        <dbReference type="Proteomes" id="UP000530660"/>
    </source>
</evidence>
<organism evidence="6 7">
    <name type="scientific">Cyanidiococcus yangmingshanensis</name>
    <dbReference type="NCBI Taxonomy" id="2690220"/>
    <lineage>
        <taxon>Eukaryota</taxon>
        <taxon>Rhodophyta</taxon>
        <taxon>Bangiophyceae</taxon>
        <taxon>Cyanidiales</taxon>
        <taxon>Cyanidiaceae</taxon>
        <taxon>Cyanidiococcus</taxon>
    </lineage>
</organism>
<evidence type="ECO:0000256" key="4">
    <source>
        <dbReference type="SAM" id="MobiDB-lite"/>
    </source>
</evidence>
<evidence type="ECO:0000256" key="1">
    <source>
        <dbReference type="ARBA" id="ARBA00022555"/>
    </source>
</evidence>
<dbReference type="GO" id="GO:0000049">
    <property type="term" value="F:tRNA binding"/>
    <property type="evidence" value="ECO:0007669"/>
    <property type="project" value="UniProtKB-KW"/>
</dbReference>
<dbReference type="PANTHER" id="PTHR43453:SF3">
    <property type="entry name" value="TRNA_RRNA METHYLTRANSFERASE SPOU TYPE DOMAIN-CONTAINING PROTEIN"/>
    <property type="match status" value="1"/>
</dbReference>
<dbReference type="InterPro" id="IPR001537">
    <property type="entry name" value="SpoU_MeTrfase"/>
</dbReference>
<proteinExistence type="predicted"/>
<sequence length="368" mass="41369">MNHASDETPMINSDSKNDQIDGKDIIDPCWDALLSSTSVPQPIGADRALGEPLRSDAARAPPAHSRKLRLNAARERQETLIQEQKHNFCSKNTSAEVKNLGRRCEQALELGSSTSNDELEAHGADTHPAFYGDGGLVPRSFFLDLLRGRLRPNRVARMETVLRQRCERVTVLLENLAHPHNGAAILRTCECFGIQYIHVLESIEVFRCHSPTVPDDGWSTRSVSRSCDQWLHIRRFHRMDECMACLRTGGYQIVGTTLDAERSLPIDAVDLGTIPRICIVLGNEERGLSAAMLRHCDLLVHLPMLGFSQSLNVSVAAGCILYHLRMAGCIQADLKPEQMRELYTRWLVRANRNTRRVLERNGIEYDEI</sequence>
<dbReference type="AlphaFoldDB" id="A0A7J7II27"/>
<keyword evidence="7" id="KW-1185">Reference proteome</keyword>
<dbReference type="InterPro" id="IPR033671">
    <property type="entry name" value="TrmH"/>
</dbReference>